<evidence type="ECO:0000259" key="8">
    <source>
        <dbReference type="PROSITE" id="PS50862"/>
    </source>
</evidence>
<evidence type="ECO:0000256" key="4">
    <source>
        <dbReference type="ARBA" id="ARBA00022741"/>
    </source>
</evidence>
<evidence type="ECO:0000256" key="3">
    <source>
        <dbReference type="ARBA" id="ARBA00022723"/>
    </source>
</evidence>
<name>A0A6J7J0Y5_9ZZZZ</name>
<dbReference type="EMBL" id="CAFBMX010000007">
    <property type="protein sequence ID" value="CAB4936660.1"/>
    <property type="molecule type" value="Genomic_DNA"/>
</dbReference>
<evidence type="ECO:0000256" key="5">
    <source>
        <dbReference type="ARBA" id="ARBA00022840"/>
    </source>
</evidence>
<dbReference type="NCBIfam" id="NF001756">
    <property type="entry name" value="PRK00484.1"/>
    <property type="match status" value="1"/>
</dbReference>
<dbReference type="NCBIfam" id="TIGR00499">
    <property type="entry name" value="lysS_bact"/>
    <property type="match status" value="1"/>
</dbReference>
<dbReference type="InterPro" id="IPR004365">
    <property type="entry name" value="NA-bd_OB_tRNA"/>
</dbReference>
<dbReference type="Pfam" id="PF01336">
    <property type="entry name" value="tRNA_anti-codon"/>
    <property type="match status" value="1"/>
</dbReference>
<dbReference type="Gene3D" id="2.40.50.140">
    <property type="entry name" value="Nucleic acid-binding proteins"/>
    <property type="match status" value="1"/>
</dbReference>
<evidence type="ECO:0000256" key="6">
    <source>
        <dbReference type="ARBA" id="ARBA00023146"/>
    </source>
</evidence>
<feature type="domain" description="Aminoacyl-transfer RNA synthetases class-II family profile" evidence="8">
    <location>
        <begin position="182"/>
        <end position="485"/>
    </location>
</feature>
<sequence>MSDGEQVSDLLATRRAKLERLRASGIDPFPHAFPGVRASAEVLAGYEHLEPGDESDDPHRVAGRLAARRGQGKMAFLDLVDRSGRIQLQARADVLGEERMAALLELDLGDLIGVDGAVLRSKRGELTLRVDAFTVLAKSLRPPPDKHHGLTDVETRMRRRELDLMSNADARDVFVTRAKAIATLRRHLDDRGFIEVETPVLQPLYGGALARPFVTHHNQLDRDLYLRIAPELYLKRCIVGGLERVYELGKDFRNEGVSFKHNPEFTMIEWYEAYADYTDVMTRVEEAVAEIAGVCGVPEGGPNLAAPWRRVTLRDAIAEHAGGLDVLAHRDRDALAAAIAAAPGVELETDGRTWPQLVDDLLSKYVEPQVTDPVFITDYPKELSPFAKDHRTHEGLVERFEAFCAGMEIANGFTELNDPDEQRRRFDDQQRLALEGDEEAQPYDEVFVEALEQGMPPTGGVGLGIDRLVMVLTGQHSIREVVLFPAMRD</sequence>
<dbReference type="PROSITE" id="PS50862">
    <property type="entry name" value="AA_TRNA_LIGASE_II"/>
    <property type="match status" value="1"/>
</dbReference>
<dbReference type="GO" id="GO:0000049">
    <property type="term" value="F:tRNA binding"/>
    <property type="evidence" value="ECO:0007669"/>
    <property type="project" value="TreeGrafter"/>
</dbReference>
<dbReference type="InterPro" id="IPR012340">
    <property type="entry name" value="NA-bd_OB-fold"/>
</dbReference>
<dbReference type="GO" id="GO:0046872">
    <property type="term" value="F:metal ion binding"/>
    <property type="evidence" value="ECO:0007669"/>
    <property type="project" value="UniProtKB-KW"/>
</dbReference>
<keyword evidence="3" id="KW-0479">Metal-binding</keyword>
<dbReference type="Pfam" id="PF00152">
    <property type="entry name" value="tRNA-synt_2"/>
    <property type="match status" value="1"/>
</dbReference>
<dbReference type="GO" id="GO:0005829">
    <property type="term" value="C:cytosol"/>
    <property type="evidence" value="ECO:0007669"/>
    <property type="project" value="TreeGrafter"/>
</dbReference>
<dbReference type="SUPFAM" id="SSF55681">
    <property type="entry name" value="Class II aaRS and biotin synthetases"/>
    <property type="match status" value="1"/>
</dbReference>
<accession>A0A6J7J0Y5</accession>
<evidence type="ECO:0000256" key="2">
    <source>
        <dbReference type="ARBA" id="ARBA00022598"/>
    </source>
</evidence>
<proteinExistence type="inferred from homology"/>
<evidence type="ECO:0000256" key="1">
    <source>
        <dbReference type="ARBA" id="ARBA00013166"/>
    </source>
</evidence>
<dbReference type="SUPFAM" id="SSF50249">
    <property type="entry name" value="Nucleic acid-binding proteins"/>
    <property type="match status" value="1"/>
</dbReference>
<dbReference type="InterPro" id="IPR045864">
    <property type="entry name" value="aa-tRNA-synth_II/BPL/LPL"/>
</dbReference>
<dbReference type="InterPro" id="IPR018149">
    <property type="entry name" value="Lys-tRNA-synth_II_C"/>
</dbReference>
<dbReference type="GO" id="GO:0005524">
    <property type="term" value="F:ATP binding"/>
    <property type="evidence" value="ECO:0007669"/>
    <property type="project" value="UniProtKB-KW"/>
</dbReference>
<evidence type="ECO:0000256" key="7">
    <source>
        <dbReference type="ARBA" id="ARBA00048573"/>
    </source>
</evidence>
<protein>
    <recommendedName>
        <fullName evidence="1">lysine--tRNA ligase</fullName>
        <ecNumber evidence="1">6.1.1.6</ecNumber>
    </recommendedName>
</protein>
<dbReference type="AlphaFoldDB" id="A0A6J7J0Y5"/>
<keyword evidence="5" id="KW-0067">ATP-binding</keyword>
<dbReference type="CDD" id="cd04322">
    <property type="entry name" value="LysRS_N"/>
    <property type="match status" value="1"/>
</dbReference>
<reference evidence="9" key="1">
    <citation type="submission" date="2020-05" db="EMBL/GenBank/DDBJ databases">
        <authorList>
            <person name="Chiriac C."/>
            <person name="Salcher M."/>
            <person name="Ghai R."/>
            <person name="Kavagutti S V."/>
        </authorList>
    </citation>
    <scope>NUCLEOTIDE SEQUENCE</scope>
</reference>
<dbReference type="Gene3D" id="3.30.930.10">
    <property type="entry name" value="Bira Bifunctional Protein, Domain 2"/>
    <property type="match status" value="1"/>
</dbReference>
<dbReference type="InterPro" id="IPR006195">
    <property type="entry name" value="aa-tRNA-synth_II"/>
</dbReference>
<dbReference type="GO" id="GO:0004824">
    <property type="term" value="F:lysine-tRNA ligase activity"/>
    <property type="evidence" value="ECO:0007669"/>
    <property type="project" value="UniProtKB-EC"/>
</dbReference>
<dbReference type="InterPro" id="IPR044136">
    <property type="entry name" value="Lys-tRNA-ligase_II_N"/>
</dbReference>
<keyword evidence="2" id="KW-0436">Ligase</keyword>
<keyword evidence="6" id="KW-0030">Aminoacyl-tRNA synthetase</keyword>
<dbReference type="PRINTS" id="PR00982">
    <property type="entry name" value="TRNASYNTHLYS"/>
</dbReference>
<gene>
    <name evidence="9" type="ORF">UFOPK3674_01521</name>
</gene>
<dbReference type="PANTHER" id="PTHR42918:SF15">
    <property type="entry name" value="LYSINE--TRNA LIGASE, CHLOROPLASTIC_MITOCHONDRIAL"/>
    <property type="match status" value="1"/>
</dbReference>
<dbReference type="InterPro" id="IPR004364">
    <property type="entry name" value="Aa-tRNA-synt_II"/>
</dbReference>
<keyword evidence="4" id="KW-0547">Nucleotide-binding</keyword>
<dbReference type="EC" id="6.1.1.6" evidence="1"/>
<dbReference type="HAMAP" id="MF_00252">
    <property type="entry name" value="Lys_tRNA_synth_class2"/>
    <property type="match status" value="1"/>
</dbReference>
<evidence type="ECO:0000313" key="9">
    <source>
        <dbReference type="EMBL" id="CAB4936660.1"/>
    </source>
</evidence>
<organism evidence="9">
    <name type="scientific">freshwater metagenome</name>
    <dbReference type="NCBI Taxonomy" id="449393"/>
    <lineage>
        <taxon>unclassified sequences</taxon>
        <taxon>metagenomes</taxon>
        <taxon>ecological metagenomes</taxon>
    </lineage>
</organism>
<dbReference type="PANTHER" id="PTHR42918">
    <property type="entry name" value="LYSYL-TRNA SYNTHETASE"/>
    <property type="match status" value="1"/>
</dbReference>
<dbReference type="CDD" id="cd00775">
    <property type="entry name" value="LysRS_core"/>
    <property type="match status" value="1"/>
</dbReference>
<dbReference type="InterPro" id="IPR002313">
    <property type="entry name" value="Lys-tRNA-ligase_II"/>
</dbReference>
<dbReference type="GO" id="GO:0006430">
    <property type="term" value="P:lysyl-tRNA aminoacylation"/>
    <property type="evidence" value="ECO:0007669"/>
    <property type="project" value="InterPro"/>
</dbReference>
<comment type="catalytic activity">
    <reaction evidence="7">
        <text>tRNA(Lys) + L-lysine + ATP = L-lysyl-tRNA(Lys) + AMP + diphosphate</text>
        <dbReference type="Rhea" id="RHEA:20792"/>
        <dbReference type="Rhea" id="RHEA-COMP:9696"/>
        <dbReference type="Rhea" id="RHEA-COMP:9697"/>
        <dbReference type="ChEBI" id="CHEBI:30616"/>
        <dbReference type="ChEBI" id="CHEBI:32551"/>
        <dbReference type="ChEBI" id="CHEBI:33019"/>
        <dbReference type="ChEBI" id="CHEBI:78442"/>
        <dbReference type="ChEBI" id="CHEBI:78529"/>
        <dbReference type="ChEBI" id="CHEBI:456215"/>
        <dbReference type="EC" id="6.1.1.6"/>
    </reaction>
</comment>